<dbReference type="Proteomes" id="UP000266673">
    <property type="component" value="Unassembled WGS sequence"/>
</dbReference>
<organism evidence="2 3">
    <name type="scientific">Gigaspora rosea</name>
    <dbReference type="NCBI Taxonomy" id="44941"/>
    <lineage>
        <taxon>Eukaryota</taxon>
        <taxon>Fungi</taxon>
        <taxon>Fungi incertae sedis</taxon>
        <taxon>Mucoromycota</taxon>
        <taxon>Glomeromycotina</taxon>
        <taxon>Glomeromycetes</taxon>
        <taxon>Diversisporales</taxon>
        <taxon>Gigasporaceae</taxon>
        <taxon>Gigaspora</taxon>
    </lineage>
</organism>
<evidence type="ECO:0000256" key="1">
    <source>
        <dbReference type="SAM" id="Phobius"/>
    </source>
</evidence>
<evidence type="ECO:0000313" key="3">
    <source>
        <dbReference type="Proteomes" id="UP000266673"/>
    </source>
</evidence>
<accession>A0A397WAY6</accession>
<keyword evidence="1" id="KW-1133">Transmembrane helix</keyword>
<keyword evidence="1" id="KW-0472">Membrane</keyword>
<feature type="transmembrane region" description="Helical" evidence="1">
    <location>
        <begin position="63"/>
        <end position="86"/>
    </location>
</feature>
<keyword evidence="3" id="KW-1185">Reference proteome</keyword>
<dbReference type="EMBL" id="QKWP01000028">
    <property type="protein sequence ID" value="RIB29813.1"/>
    <property type="molecule type" value="Genomic_DNA"/>
</dbReference>
<dbReference type="AlphaFoldDB" id="A0A397WAY6"/>
<name>A0A397WAY6_9GLOM</name>
<keyword evidence="1" id="KW-0812">Transmembrane</keyword>
<reference evidence="2 3" key="1">
    <citation type="submission" date="2018-06" db="EMBL/GenBank/DDBJ databases">
        <title>Comparative genomics reveals the genomic features of Rhizophagus irregularis, R. cerebriforme, R. diaphanum and Gigaspora rosea, and their symbiotic lifestyle signature.</title>
        <authorList>
            <person name="Morin E."/>
            <person name="San Clemente H."/>
            <person name="Chen E.C.H."/>
            <person name="De La Providencia I."/>
            <person name="Hainaut M."/>
            <person name="Kuo A."/>
            <person name="Kohler A."/>
            <person name="Murat C."/>
            <person name="Tang N."/>
            <person name="Roy S."/>
            <person name="Loubradou J."/>
            <person name="Henrissat B."/>
            <person name="Grigoriev I.V."/>
            <person name="Corradi N."/>
            <person name="Roux C."/>
            <person name="Martin F.M."/>
        </authorList>
    </citation>
    <scope>NUCLEOTIDE SEQUENCE [LARGE SCALE GENOMIC DNA]</scope>
    <source>
        <strain evidence="2 3">DAOM 194757</strain>
    </source>
</reference>
<gene>
    <name evidence="2" type="ORF">C2G38_907339</name>
</gene>
<protein>
    <submittedName>
        <fullName evidence="2">Uncharacterized protein</fullName>
    </submittedName>
</protein>
<proteinExistence type="predicted"/>
<sequence>MRFLVCGPRFLRVACLLSCVCPRGVVLCSNSWGGLAFVLVGWSCIYRRRVVLYISQSFCGTCLYVFAVGVITLGVKFIIVALALSLRCLLLHRSFWCCLILRWCL</sequence>
<comment type="caution">
    <text evidence="2">The sequence shown here is derived from an EMBL/GenBank/DDBJ whole genome shotgun (WGS) entry which is preliminary data.</text>
</comment>
<evidence type="ECO:0000313" key="2">
    <source>
        <dbReference type="EMBL" id="RIB29813.1"/>
    </source>
</evidence>